<evidence type="ECO:0000313" key="3">
    <source>
        <dbReference type="Proteomes" id="UP000019116"/>
    </source>
</evidence>
<dbReference type="Gramene" id="TraesWEE_scaffold_038854_01G000100.1">
    <property type="protein sequence ID" value="TraesWEE_scaffold_038854_01G000100.1"/>
    <property type="gene ID" value="TraesWEE_scaffold_038854_01G000100"/>
</dbReference>
<proteinExistence type="predicted"/>
<dbReference type="Proteomes" id="UP000019116">
    <property type="component" value="Chromosome 3B"/>
</dbReference>
<dbReference type="InterPro" id="IPR027417">
    <property type="entry name" value="P-loop_NTPase"/>
</dbReference>
<dbReference type="GO" id="GO:0043531">
    <property type="term" value="F:ADP binding"/>
    <property type="evidence" value="ECO:0007669"/>
    <property type="project" value="InterPro"/>
</dbReference>
<dbReference type="Gramene" id="TraesCAD_scaffold_004004_01G000600.1">
    <property type="protein sequence ID" value="TraesCAD_scaffold_004004_01G000600.1"/>
    <property type="gene ID" value="TraesCAD_scaffold_004004_01G000600"/>
</dbReference>
<dbReference type="PANTHER" id="PTHR19338:SF58">
    <property type="entry name" value="OS09G0517100 PROTEIN"/>
    <property type="match status" value="1"/>
</dbReference>
<dbReference type="InterPro" id="IPR002182">
    <property type="entry name" value="NB-ARC"/>
</dbReference>
<reference evidence="2" key="1">
    <citation type="submission" date="2018-08" db="EMBL/GenBank/DDBJ databases">
        <authorList>
            <person name="Rossello M."/>
        </authorList>
    </citation>
    <scope>NUCLEOTIDE SEQUENCE [LARGE SCALE GENOMIC DNA]</scope>
    <source>
        <strain evidence="2">cv. Chinese Spring</strain>
    </source>
</reference>
<feature type="domain" description="NB-ARC" evidence="1">
    <location>
        <begin position="88"/>
        <end position="263"/>
    </location>
</feature>
<sequence length="311" mass="35018">MSLTRLKELRAKVEEVSQRNQRYHLIKGSSSIPTSAIGQPISSSATMSAAEDARLRRQKAKLDLVELINCKDDALRVTALWGTSISELGEISVIKSAYEDPMIHKNFDCCAWITLMHPFNQTDFIQSIVTQIYVNSLQGTGEGRTTIGAQVLKMMATTKEDGLAHVFKRFLMQKTEEDSLVYEFKRFLNDQSYLIVLNDLHTIEEWDCIKTCFPNNKKGSRIIVSTEQVGVASLCIGAEEEALVHKKLFSDQSLYAFYTKVSQEGRNSKEERSIPFEASAGVNISTHKNILTRMETMATLEELPRQPEAPT</sequence>
<dbReference type="OrthoDB" id="675227at2759"/>
<dbReference type="PANTHER" id="PTHR19338">
    <property type="entry name" value="TRANSLOCASE OF INNER MITOCHONDRIAL MEMBRANE 13 HOMOLOG"/>
    <property type="match status" value="1"/>
</dbReference>
<dbReference type="Pfam" id="PF00931">
    <property type="entry name" value="NB-ARC"/>
    <property type="match status" value="1"/>
</dbReference>
<keyword evidence="3" id="KW-1185">Reference proteome</keyword>
<dbReference type="Gramene" id="TraesROB_scaffold_034215_01G000200.1">
    <property type="protein sequence ID" value="TraesROB_scaffold_034215_01G000200.1"/>
    <property type="gene ID" value="TraesROB_scaffold_034215_01G000200"/>
</dbReference>
<dbReference type="Gramene" id="TraesCS3B03G1471100.1">
    <property type="protein sequence ID" value="TraesCS3B03G1471100.1.CDS"/>
    <property type="gene ID" value="TraesCS3B03G1471100"/>
</dbReference>
<organism evidence="2">
    <name type="scientific">Triticum aestivum</name>
    <name type="common">Wheat</name>
    <dbReference type="NCBI Taxonomy" id="4565"/>
    <lineage>
        <taxon>Eukaryota</taxon>
        <taxon>Viridiplantae</taxon>
        <taxon>Streptophyta</taxon>
        <taxon>Embryophyta</taxon>
        <taxon>Tracheophyta</taxon>
        <taxon>Spermatophyta</taxon>
        <taxon>Magnoliopsida</taxon>
        <taxon>Liliopsida</taxon>
        <taxon>Poales</taxon>
        <taxon>Poaceae</taxon>
        <taxon>BOP clade</taxon>
        <taxon>Pooideae</taxon>
        <taxon>Triticodae</taxon>
        <taxon>Triticeae</taxon>
        <taxon>Triticinae</taxon>
        <taxon>Triticum</taxon>
    </lineage>
</organism>
<dbReference type="SUPFAM" id="SSF52540">
    <property type="entry name" value="P-loop containing nucleoside triphosphate hydrolases"/>
    <property type="match status" value="1"/>
</dbReference>
<evidence type="ECO:0000313" key="2">
    <source>
        <dbReference type="EnsemblPlants" id="TraesCS3B02G588400.1"/>
    </source>
</evidence>
<name>A0A3B6G2N1_WHEAT</name>
<evidence type="ECO:0000259" key="1">
    <source>
        <dbReference type="Pfam" id="PF00931"/>
    </source>
</evidence>
<dbReference type="EnsemblPlants" id="TraesCS3B02G588400.1">
    <property type="protein sequence ID" value="TraesCS3B02G588400.1"/>
    <property type="gene ID" value="TraesCS3B02G588400"/>
</dbReference>
<protein>
    <recommendedName>
        <fullName evidence="1">NB-ARC domain-containing protein</fullName>
    </recommendedName>
</protein>
<dbReference type="Gene3D" id="3.40.50.300">
    <property type="entry name" value="P-loop containing nucleotide triphosphate hydrolases"/>
    <property type="match status" value="1"/>
</dbReference>
<dbReference type="AlphaFoldDB" id="A0A3B6G2N1"/>
<accession>A0A3B6G2N1</accession>
<dbReference type="Gramene" id="TraesCLE_scaffold_008710_01G000300.1">
    <property type="protein sequence ID" value="TraesCLE_scaffold_008710_01G000300.1"/>
    <property type="gene ID" value="TraesCLE_scaffold_008710_01G000300"/>
</dbReference>
<reference evidence="2" key="2">
    <citation type="submission" date="2018-10" db="UniProtKB">
        <authorList>
            <consortium name="EnsemblPlants"/>
        </authorList>
    </citation>
    <scope>IDENTIFICATION</scope>
</reference>
<dbReference type="Gramene" id="TraesCS3B02G588400.1">
    <property type="protein sequence ID" value="TraesCS3B02G588400.1"/>
    <property type="gene ID" value="TraesCS3B02G588400"/>
</dbReference>